<evidence type="ECO:0000313" key="6">
    <source>
        <dbReference type="EMBL" id="RDX64450.1"/>
    </source>
</evidence>
<comment type="subcellular location">
    <subcellularLocation>
        <location evidence="1">Membrane</location>
        <topology evidence="1">Multi-pass membrane protein</topology>
    </subcellularLocation>
</comment>
<feature type="transmembrane region" description="Helical" evidence="4">
    <location>
        <begin position="68"/>
        <end position="91"/>
    </location>
</feature>
<dbReference type="AlphaFoldDB" id="A0A371EEI8"/>
<feature type="non-terminal residue" evidence="6">
    <location>
        <position position="1"/>
    </location>
</feature>
<evidence type="ECO:0000256" key="2">
    <source>
        <dbReference type="ARBA" id="ARBA00022723"/>
    </source>
</evidence>
<protein>
    <submittedName>
        <fullName evidence="6">Phospholipid-transporting ATPase 1</fullName>
    </submittedName>
</protein>
<dbReference type="GO" id="GO:0140326">
    <property type="term" value="F:ATPase-coupled intramembrane lipid transporter activity"/>
    <property type="evidence" value="ECO:0007669"/>
    <property type="project" value="TreeGrafter"/>
</dbReference>
<keyword evidence="4" id="KW-0472">Membrane</keyword>
<keyword evidence="3" id="KW-0460">Magnesium</keyword>
<evidence type="ECO:0000256" key="3">
    <source>
        <dbReference type="ARBA" id="ARBA00022842"/>
    </source>
</evidence>
<dbReference type="SUPFAM" id="SSF55831">
    <property type="entry name" value="Thymidylate synthase/dCMP hydroxymethylase"/>
    <property type="match status" value="1"/>
</dbReference>
<dbReference type="GO" id="GO:0046872">
    <property type="term" value="F:metal ion binding"/>
    <property type="evidence" value="ECO:0007669"/>
    <property type="project" value="UniProtKB-KW"/>
</dbReference>
<evidence type="ECO:0000259" key="5">
    <source>
        <dbReference type="Pfam" id="PF16212"/>
    </source>
</evidence>
<organism evidence="6 7">
    <name type="scientific">Mucuna pruriens</name>
    <name type="common">Velvet bean</name>
    <name type="synonym">Dolichos pruriens</name>
    <dbReference type="NCBI Taxonomy" id="157652"/>
    <lineage>
        <taxon>Eukaryota</taxon>
        <taxon>Viridiplantae</taxon>
        <taxon>Streptophyta</taxon>
        <taxon>Embryophyta</taxon>
        <taxon>Tracheophyta</taxon>
        <taxon>Spermatophyta</taxon>
        <taxon>Magnoliopsida</taxon>
        <taxon>eudicotyledons</taxon>
        <taxon>Gunneridae</taxon>
        <taxon>Pentapetalae</taxon>
        <taxon>rosids</taxon>
        <taxon>fabids</taxon>
        <taxon>Fabales</taxon>
        <taxon>Fabaceae</taxon>
        <taxon>Papilionoideae</taxon>
        <taxon>50 kb inversion clade</taxon>
        <taxon>NPAAA clade</taxon>
        <taxon>indigoferoid/millettioid clade</taxon>
        <taxon>Phaseoleae</taxon>
        <taxon>Mucuna</taxon>
    </lineage>
</organism>
<dbReference type="Proteomes" id="UP000257109">
    <property type="component" value="Unassembled WGS sequence"/>
</dbReference>
<proteinExistence type="predicted"/>
<dbReference type="STRING" id="157652.A0A371EEI8"/>
<dbReference type="Gene3D" id="3.30.572.10">
    <property type="entry name" value="Thymidylate synthase/dCMP hydroxymethylase domain"/>
    <property type="match status" value="1"/>
</dbReference>
<dbReference type="PANTHER" id="PTHR24092:SF148">
    <property type="entry name" value="PHOSPHOLIPID-TRANSPORTING ATPASE"/>
    <property type="match status" value="1"/>
</dbReference>
<dbReference type="InterPro" id="IPR032630">
    <property type="entry name" value="P_typ_ATPase_c"/>
</dbReference>
<comment type="caution">
    <text evidence="6">The sequence shown here is derived from an EMBL/GenBank/DDBJ whole genome shotgun (WGS) entry which is preliminary data.</text>
</comment>
<sequence>MAEPCSVDNFCCYPRKVHLAMDINQWAVFTHVAVWGSIVITYGGMVVLDSIPVFPNYGTIYHLASSPRYWMTILLIIIMALPPRFSCKLFIRSFLEKLRQDYYDQGFAQLLDVINKIKHNPADWQIILSSWDSADVKLMDHSSYVVQDFDSIFTTTQRPVGDWLIKAGIEHEDKRPVGGRLIKAGPGHKDKDP</sequence>
<keyword evidence="7" id="KW-1185">Reference proteome</keyword>
<dbReference type="PANTHER" id="PTHR24092">
    <property type="entry name" value="PROBABLE PHOSPHOLIPID-TRANSPORTING ATPASE"/>
    <property type="match status" value="1"/>
</dbReference>
<gene>
    <name evidence="6" type="primary">ALA1</name>
    <name evidence="6" type="ORF">CR513_57000</name>
</gene>
<evidence type="ECO:0000256" key="1">
    <source>
        <dbReference type="ARBA" id="ARBA00004141"/>
    </source>
</evidence>
<feature type="transmembrane region" description="Helical" evidence="4">
    <location>
        <begin position="26"/>
        <end position="48"/>
    </location>
</feature>
<evidence type="ECO:0000313" key="7">
    <source>
        <dbReference type="Proteomes" id="UP000257109"/>
    </source>
</evidence>
<dbReference type="OrthoDB" id="1664162at2759"/>
<dbReference type="InterPro" id="IPR036926">
    <property type="entry name" value="Thymidate_synth/dCMP_Mease_sf"/>
</dbReference>
<keyword evidence="4" id="KW-1133">Transmembrane helix</keyword>
<reference evidence="6" key="1">
    <citation type="submission" date="2018-05" db="EMBL/GenBank/DDBJ databases">
        <title>Draft genome of Mucuna pruriens seed.</title>
        <authorList>
            <person name="Nnadi N.E."/>
            <person name="Vos R."/>
            <person name="Hasami M.H."/>
            <person name="Devisetty U.K."/>
            <person name="Aguiy J.C."/>
        </authorList>
    </citation>
    <scope>NUCLEOTIDE SEQUENCE [LARGE SCALE GENOMIC DNA]</scope>
    <source>
        <strain evidence="6">JCA_2017</strain>
    </source>
</reference>
<dbReference type="GO" id="GO:0005886">
    <property type="term" value="C:plasma membrane"/>
    <property type="evidence" value="ECO:0007669"/>
    <property type="project" value="TreeGrafter"/>
</dbReference>
<keyword evidence="4" id="KW-0812">Transmembrane</keyword>
<dbReference type="GO" id="GO:0045332">
    <property type="term" value="P:phospholipid translocation"/>
    <property type="evidence" value="ECO:0007669"/>
    <property type="project" value="TreeGrafter"/>
</dbReference>
<accession>A0A371EEI8</accession>
<name>A0A371EEI8_MUCPR</name>
<feature type="domain" description="P-type ATPase C-terminal" evidence="5">
    <location>
        <begin position="17"/>
        <end position="95"/>
    </location>
</feature>
<keyword evidence="2" id="KW-0479">Metal-binding</keyword>
<dbReference type="EMBL" id="QJKJ01014378">
    <property type="protein sequence ID" value="RDX64450.1"/>
    <property type="molecule type" value="Genomic_DNA"/>
</dbReference>
<evidence type="ECO:0000256" key="4">
    <source>
        <dbReference type="SAM" id="Phobius"/>
    </source>
</evidence>
<dbReference type="Pfam" id="PF16212">
    <property type="entry name" value="PhoLip_ATPase_C"/>
    <property type="match status" value="1"/>
</dbReference>